<evidence type="ECO:0000313" key="1">
    <source>
        <dbReference type="EMBL" id="MCQ4793350.1"/>
    </source>
</evidence>
<dbReference type="AlphaFoldDB" id="A0AAW5K1I4"/>
<comment type="caution">
    <text evidence="1">The sequence shown here is derived from an EMBL/GenBank/DDBJ whole genome shotgun (WGS) entry which is preliminary data.</text>
</comment>
<organism evidence="1 2">
    <name type="scientific">Bifidobacterium adolescentis</name>
    <dbReference type="NCBI Taxonomy" id="1680"/>
    <lineage>
        <taxon>Bacteria</taxon>
        <taxon>Bacillati</taxon>
        <taxon>Actinomycetota</taxon>
        <taxon>Actinomycetes</taxon>
        <taxon>Bifidobacteriales</taxon>
        <taxon>Bifidobacteriaceae</taxon>
        <taxon>Bifidobacterium</taxon>
    </lineage>
</organism>
<sequence length="310" mass="34178">MNAIASGVITATVDGIAVRLSDLARKNEIKGTIKIGDECYQLGEPSILPDGYERFRWVTEDQFESLLPPGINQDRYITITNTIPSDEAVEEWYTNWNDPEYWSMAAEKTLEHGKRDGAYRTIRNDDPETAASVRALAASQIAVELVNWGDWIERTPENIGLLHDIVDTVHDMGPESDLGLDKNAADQLIWGNRVPILKSVGVHADTMPADLVDRVCAMDEHASAEQAKSFGKWWIDADTDPKLQNYELQGYGQPISHSDSCSGQPSYEPYVYGLSAPYSDLYVDQPTIPDPDPGIDPAASANPINPGIGM</sequence>
<protein>
    <submittedName>
        <fullName evidence="1">Uncharacterized protein</fullName>
    </submittedName>
</protein>
<evidence type="ECO:0000313" key="2">
    <source>
        <dbReference type="Proteomes" id="UP001206013"/>
    </source>
</evidence>
<dbReference type="RefSeq" id="WP_256134445.1">
    <property type="nucleotide sequence ID" value="NZ_JANFYM010000008.1"/>
</dbReference>
<reference evidence="1" key="1">
    <citation type="submission" date="2022-06" db="EMBL/GenBank/DDBJ databases">
        <title>Isolation of gut microbiota from human fecal samples.</title>
        <authorList>
            <person name="Pamer E.G."/>
            <person name="Barat B."/>
            <person name="Waligurski E."/>
            <person name="Medina S."/>
            <person name="Paddock L."/>
            <person name="Mostad J."/>
        </authorList>
    </citation>
    <scope>NUCLEOTIDE SEQUENCE</scope>
    <source>
        <strain evidence="1">SL.1.01</strain>
    </source>
</reference>
<accession>A0AAW5K1I4</accession>
<proteinExistence type="predicted"/>
<gene>
    <name evidence="1" type="ORF">NE692_07755</name>
</gene>
<dbReference type="EMBL" id="JANFYM010000008">
    <property type="protein sequence ID" value="MCQ4793350.1"/>
    <property type="molecule type" value="Genomic_DNA"/>
</dbReference>
<name>A0AAW5K1I4_BIFAD</name>
<dbReference type="Proteomes" id="UP001206013">
    <property type="component" value="Unassembled WGS sequence"/>
</dbReference>